<organism evidence="1 2">
    <name type="scientific">Kitasatospora xanthocidica</name>
    <dbReference type="NCBI Taxonomy" id="83382"/>
    <lineage>
        <taxon>Bacteria</taxon>
        <taxon>Bacillati</taxon>
        <taxon>Actinomycetota</taxon>
        <taxon>Actinomycetes</taxon>
        <taxon>Kitasatosporales</taxon>
        <taxon>Streptomycetaceae</taxon>
        <taxon>Kitasatospora</taxon>
    </lineage>
</organism>
<name>A0A372ZRD4_9ACTN</name>
<evidence type="ECO:0000313" key="2">
    <source>
        <dbReference type="Proteomes" id="UP000263377"/>
    </source>
</evidence>
<dbReference type="EMBL" id="QVIG01000001">
    <property type="protein sequence ID" value="RGD57970.1"/>
    <property type="molecule type" value="Genomic_DNA"/>
</dbReference>
<proteinExistence type="predicted"/>
<dbReference type="RefSeq" id="WP_117486657.1">
    <property type="nucleotide sequence ID" value="NZ_QVIG01000001.1"/>
</dbReference>
<sequence length="154" mass="16442">MPPPHLPTTQSAVLAIEAVAARHGRSVRAQHDIGRDRTFAGLVGPDGPGGSGGSLGELDAIPHEALLEFDGRPAVTVRLFTHDEVAVTVEGIAFDVDRDRVPGFLNAVWSDLVHVKARTFPPSTTLIVTVPGEPSHREDIGVHSLTPWLSGRIR</sequence>
<protein>
    <submittedName>
        <fullName evidence="1">Uncharacterized protein</fullName>
    </submittedName>
</protein>
<keyword evidence="2" id="KW-1185">Reference proteome</keyword>
<evidence type="ECO:0000313" key="1">
    <source>
        <dbReference type="EMBL" id="RGD57970.1"/>
    </source>
</evidence>
<accession>A0A372ZRD4</accession>
<reference evidence="1 2" key="1">
    <citation type="submission" date="2018-08" db="EMBL/GenBank/DDBJ databases">
        <title>Diversity &amp; Physiological Properties of Lignin-Decomposing Actinobacteria from Soil.</title>
        <authorList>
            <person name="Roh S.G."/>
            <person name="Kim S.B."/>
        </authorList>
    </citation>
    <scope>NUCLEOTIDE SEQUENCE [LARGE SCALE GENOMIC DNA]</scope>
    <source>
        <strain evidence="1 2">MMS17-GH009</strain>
    </source>
</reference>
<dbReference type="Proteomes" id="UP000263377">
    <property type="component" value="Unassembled WGS sequence"/>
</dbReference>
<gene>
    <name evidence="1" type="ORF">DR950_09385</name>
</gene>
<dbReference type="AlphaFoldDB" id="A0A372ZRD4"/>
<comment type="caution">
    <text evidence="1">The sequence shown here is derived from an EMBL/GenBank/DDBJ whole genome shotgun (WGS) entry which is preliminary data.</text>
</comment>